<keyword evidence="1" id="KW-0472">Membrane</keyword>
<comment type="caution">
    <text evidence="3">The sequence shown here is derived from an EMBL/GenBank/DDBJ whole genome shotgun (WGS) entry which is preliminary data.</text>
</comment>
<feature type="transmembrane region" description="Helical" evidence="1">
    <location>
        <begin position="227"/>
        <end position="246"/>
    </location>
</feature>
<feature type="transmembrane region" description="Helical" evidence="1">
    <location>
        <begin position="75"/>
        <end position="95"/>
    </location>
</feature>
<dbReference type="Gene3D" id="1.20.144.10">
    <property type="entry name" value="Phosphatidic acid phosphatase type 2/haloperoxidase"/>
    <property type="match status" value="1"/>
</dbReference>
<evidence type="ECO:0000313" key="3">
    <source>
        <dbReference type="EMBL" id="MBK3519176.1"/>
    </source>
</evidence>
<proteinExistence type="predicted"/>
<dbReference type="PANTHER" id="PTHR14969:SF13">
    <property type="entry name" value="AT30094P"/>
    <property type="match status" value="1"/>
</dbReference>
<feature type="domain" description="Phosphatidic acid phosphatase type 2/haloperoxidase" evidence="2">
    <location>
        <begin position="78"/>
        <end position="244"/>
    </location>
</feature>
<dbReference type="RefSeq" id="WP_200466396.1">
    <property type="nucleotide sequence ID" value="NZ_JAENRR010000056.1"/>
</dbReference>
<evidence type="ECO:0000256" key="1">
    <source>
        <dbReference type="SAM" id="Phobius"/>
    </source>
</evidence>
<sequence>MKSRIKQLLLISFISLLILGSTFLLPFGFSAIHEGWSASFWLLVSHSGGTVGVPLITITFCVLISLHYKGWKRKLLTIGLSLVAFSLVLGVMARFNEFFIKEKLKVERPNVKYLHKQKGFDMDAFYAYESKEERRRYLAYFLRSNADEMTFDGEGLHPKVIRHWIHETGYSFPSGHSFNAFLMATLMAYIILFIYSDFRRRRFFVLPFIWATFVALSRVMLGVHSSVDITCGAAMGALIALVLVYARPIDKLMMQKTVEWNQRMR</sequence>
<organism evidence="3 4">
    <name type="scientific">Carboxylicivirga marina</name>
    <dbReference type="NCBI Taxonomy" id="2800988"/>
    <lineage>
        <taxon>Bacteria</taxon>
        <taxon>Pseudomonadati</taxon>
        <taxon>Bacteroidota</taxon>
        <taxon>Bacteroidia</taxon>
        <taxon>Marinilabiliales</taxon>
        <taxon>Marinilabiliaceae</taxon>
        <taxon>Carboxylicivirga</taxon>
    </lineage>
</organism>
<keyword evidence="4" id="KW-1185">Reference proteome</keyword>
<dbReference type="InterPro" id="IPR000326">
    <property type="entry name" value="PAP2/HPO"/>
</dbReference>
<name>A0ABS1HNK4_9BACT</name>
<dbReference type="SMART" id="SM00014">
    <property type="entry name" value="acidPPc"/>
    <property type="match status" value="1"/>
</dbReference>
<reference evidence="3 4" key="1">
    <citation type="submission" date="2021-01" db="EMBL/GenBank/DDBJ databases">
        <title>Carboxyliciviraga sp.nov., isolated from coastal sediments.</title>
        <authorList>
            <person name="Lu D."/>
            <person name="Zhang T."/>
        </authorList>
    </citation>
    <scope>NUCLEOTIDE SEQUENCE [LARGE SCALE GENOMIC DNA]</scope>
    <source>
        <strain evidence="3 4">N1Y132</strain>
    </source>
</reference>
<dbReference type="PANTHER" id="PTHR14969">
    <property type="entry name" value="SPHINGOSINE-1-PHOSPHATE PHOSPHOHYDROLASE"/>
    <property type="match status" value="1"/>
</dbReference>
<dbReference type="CDD" id="cd01610">
    <property type="entry name" value="PAP2_like"/>
    <property type="match status" value="1"/>
</dbReference>
<accession>A0ABS1HNK4</accession>
<evidence type="ECO:0000313" key="4">
    <source>
        <dbReference type="Proteomes" id="UP000605676"/>
    </source>
</evidence>
<feature type="transmembrane region" description="Helical" evidence="1">
    <location>
        <begin position="40"/>
        <end position="63"/>
    </location>
</feature>
<feature type="transmembrane region" description="Helical" evidence="1">
    <location>
        <begin position="178"/>
        <end position="196"/>
    </location>
</feature>
<dbReference type="EMBL" id="JAENRR010000056">
    <property type="protein sequence ID" value="MBK3519176.1"/>
    <property type="molecule type" value="Genomic_DNA"/>
</dbReference>
<keyword evidence="1" id="KW-1133">Transmembrane helix</keyword>
<gene>
    <name evidence="3" type="ORF">JIV24_17640</name>
</gene>
<protein>
    <submittedName>
        <fullName evidence="3">Phosphatase PAP2 family protein</fullName>
    </submittedName>
</protein>
<dbReference type="Proteomes" id="UP000605676">
    <property type="component" value="Unassembled WGS sequence"/>
</dbReference>
<feature type="transmembrane region" description="Helical" evidence="1">
    <location>
        <begin position="203"/>
        <end position="221"/>
    </location>
</feature>
<dbReference type="InterPro" id="IPR036938">
    <property type="entry name" value="PAP2/HPO_sf"/>
</dbReference>
<dbReference type="SUPFAM" id="SSF48317">
    <property type="entry name" value="Acid phosphatase/Vanadium-dependent haloperoxidase"/>
    <property type="match status" value="1"/>
</dbReference>
<keyword evidence="1" id="KW-0812">Transmembrane</keyword>
<dbReference type="Pfam" id="PF01569">
    <property type="entry name" value="PAP2"/>
    <property type="match status" value="1"/>
</dbReference>
<evidence type="ECO:0000259" key="2">
    <source>
        <dbReference type="SMART" id="SM00014"/>
    </source>
</evidence>